<organism evidence="1">
    <name type="scientific">uncultured prokaryote</name>
    <dbReference type="NCBI Taxonomy" id="198431"/>
    <lineage>
        <taxon>unclassified sequences</taxon>
        <taxon>environmental samples</taxon>
    </lineage>
</organism>
<protein>
    <submittedName>
        <fullName evidence="1">Uncharacterized protein</fullName>
    </submittedName>
</protein>
<proteinExistence type="predicted"/>
<dbReference type="EMBL" id="LN852901">
    <property type="protein sequence ID" value="CRY94295.1"/>
    <property type="molecule type" value="Genomic_DNA"/>
</dbReference>
<dbReference type="AlphaFoldDB" id="A0A0H5PYP1"/>
<sequence length="48" mass="5495">MAKGEDGRKWKCKFYTPEARHPEALRRPHLALVGGGSKHSAEAKMQFW</sequence>
<evidence type="ECO:0000313" key="1">
    <source>
        <dbReference type="EMBL" id="CRY94295.1"/>
    </source>
</evidence>
<geneLocation type="plasmid" evidence="1">
    <name>pRGRH0228</name>
</geneLocation>
<name>A0A0H5PYP1_9ZZZZ</name>
<accession>A0A0H5PYP1</accession>
<reference evidence="1" key="1">
    <citation type="submission" date="2015-06" db="EMBL/GenBank/DDBJ databases">
        <authorList>
            <person name="Joergensen T."/>
        </authorList>
    </citation>
    <scope>NUCLEOTIDE SEQUENCE</scope>
    <source>
        <plasmid evidence="1">pRGRH0228</plasmid>
    </source>
</reference>
<reference evidence="1" key="2">
    <citation type="submission" date="2015-07" db="EMBL/GenBank/DDBJ databases">
        <title>Plasmids, circular viruses and viroids from rat gut.</title>
        <authorList>
            <person name="Jorgensen T.J."/>
            <person name="Hansen M.A."/>
            <person name="Xu Z."/>
            <person name="Tabak M.A."/>
            <person name="Sorensen S.J."/>
            <person name="Hansen L.H."/>
        </authorList>
    </citation>
    <scope>NUCLEOTIDE SEQUENCE</scope>
    <source>
        <plasmid evidence="1">pRGRH0228</plasmid>
    </source>
</reference>
<keyword evidence="1" id="KW-0614">Plasmid</keyword>